<evidence type="ECO:0000313" key="2">
    <source>
        <dbReference type="EMBL" id="PFG18419.1"/>
    </source>
</evidence>
<dbReference type="PANTHER" id="PTHR13774:SF32">
    <property type="entry name" value="ANTISENSE-ENHANCING SEQUENCE 1"/>
    <property type="match status" value="1"/>
</dbReference>
<dbReference type="SUPFAM" id="SSF54506">
    <property type="entry name" value="Diaminopimelate epimerase-like"/>
    <property type="match status" value="1"/>
</dbReference>
<evidence type="ECO:0000313" key="3">
    <source>
        <dbReference type="Proteomes" id="UP000226079"/>
    </source>
</evidence>
<keyword evidence="3" id="KW-1185">Reference proteome</keyword>
<dbReference type="AlphaFoldDB" id="A0A2A9CXW9"/>
<dbReference type="GO" id="GO:0016853">
    <property type="term" value="F:isomerase activity"/>
    <property type="evidence" value="ECO:0007669"/>
    <property type="project" value="TreeGrafter"/>
</dbReference>
<dbReference type="InterPro" id="IPR003719">
    <property type="entry name" value="Phenazine_PhzF-like"/>
</dbReference>
<dbReference type="RefSeq" id="WP_098461778.1">
    <property type="nucleotide sequence ID" value="NZ_PDJC01000001.1"/>
</dbReference>
<dbReference type="EMBL" id="PDJC01000001">
    <property type="protein sequence ID" value="PFG18419.1"/>
    <property type="molecule type" value="Genomic_DNA"/>
</dbReference>
<proteinExistence type="predicted"/>
<dbReference type="PANTHER" id="PTHR13774">
    <property type="entry name" value="PHENAZINE BIOSYNTHESIS PROTEIN"/>
    <property type="match status" value="1"/>
</dbReference>
<evidence type="ECO:0000256" key="1">
    <source>
        <dbReference type="PIRSR" id="PIRSR016184-1"/>
    </source>
</evidence>
<gene>
    <name evidence="2" type="ORF">ATK74_3007</name>
</gene>
<comment type="caution">
    <text evidence="2">The sequence shown here is derived from an EMBL/GenBank/DDBJ whole genome shotgun (WGS) entry which is preliminary data.</text>
</comment>
<name>A0A2A9CXW9_9ACTN</name>
<dbReference type="PIRSF" id="PIRSF016184">
    <property type="entry name" value="PhzC_PhzF"/>
    <property type="match status" value="1"/>
</dbReference>
<feature type="active site" evidence="1">
    <location>
        <position position="47"/>
    </location>
</feature>
<organism evidence="2 3">
    <name type="scientific">Propionicimonas paludicola</name>
    <dbReference type="NCBI Taxonomy" id="185243"/>
    <lineage>
        <taxon>Bacteria</taxon>
        <taxon>Bacillati</taxon>
        <taxon>Actinomycetota</taxon>
        <taxon>Actinomycetes</taxon>
        <taxon>Propionibacteriales</taxon>
        <taxon>Nocardioidaceae</taxon>
        <taxon>Propionicimonas</taxon>
    </lineage>
</organism>
<dbReference type="Pfam" id="PF02567">
    <property type="entry name" value="PhzC-PhzF"/>
    <property type="match status" value="1"/>
</dbReference>
<protein>
    <submittedName>
        <fullName evidence="2">PhzF family phenazine biosynthesis protein</fullName>
    </submittedName>
</protein>
<sequence>MQRRFTQVDVFGPEADGFGNPLGVVVDADGLSEAEMAGFAAWTNLSETVFLLPPTTPEADYRVRIFTIDNELPFAGHPTLGSGFAWLAAGGVPRRPGELVQECGVGLVPLLIEDDQVAFAAPPRRRTGPLSDELVARIEAVIGVPSSEWVAHEWGDNGPPWMMVELADAQAVRTVRFDHSRLGPLEHLGLVGRETGRFAYEVRGQVGAWEDPVTGSLNASVAQWLRARGAVPSEYTATQGSQLGRRGEIFVHDDGTDIWIGGRVRPIITGTVDL</sequence>
<reference evidence="2 3" key="1">
    <citation type="submission" date="2017-10" db="EMBL/GenBank/DDBJ databases">
        <title>Sequencing the genomes of 1000 actinobacteria strains.</title>
        <authorList>
            <person name="Klenk H.-P."/>
        </authorList>
    </citation>
    <scope>NUCLEOTIDE SEQUENCE [LARGE SCALE GENOMIC DNA]</scope>
    <source>
        <strain evidence="2 3">DSM 15597</strain>
    </source>
</reference>
<dbReference type="Gene3D" id="3.10.310.10">
    <property type="entry name" value="Diaminopimelate Epimerase, Chain A, domain 1"/>
    <property type="match status" value="2"/>
</dbReference>
<dbReference type="NCBIfam" id="TIGR00654">
    <property type="entry name" value="PhzF_family"/>
    <property type="match status" value="1"/>
</dbReference>
<dbReference type="GO" id="GO:0005737">
    <property type="term" value="C:cytoplasm"/>
    <property type="evidence" value="ECO:0007669"/>
    <property type="project" value="TreeGrafter"/>
</dbReference>
<dbReference type="OrthoDB" id="9788221at2"/>
<accession>A0A2A9CXW9</accession>
<dbReference type="Proteomes" id="UP000226079">
    <property type="component" value="Unassembled WGS sequence"/>
</dbReference>